<organism evidence="1 2">
    <name type="scientific">Galbitalea soli</name>
    <dbReference type="NCBI Taxonomy" id="1268042"/>
    <lineage>
        <taxon>Bacteria</taxon>
        <taxon>Bacillati</taxon>
        <taxon>Actinomycetota</taxon>
        <taxon>Actinomycetes</taxon>
        <taxon>Micrococcales</taxon>
        <taxon>Microbacteriaceae</taxon>
        <taxon>Galbitalea</taxon>
    </lineage>
</organism>
<protein>
    <submittedName>
        <fullName evidence="1">HAD family phosphatase</fullName>
    </submittedName>
</protein>
<dbReference type="Gene3D" id="3.40.50.1000">
    <property type="entry name" value="HAD superfamily/HAD-like"/>
    <property type="match status" value="1"/>
</dbReference>
<comment type="caution">
    <text evidence="1">The sequence shown here is derived from an EMBL/GenBank/DDBJ whole genome shotgun (WGS) entry which is preliminary data.</text>
</comment>
<dbReference type="InterPro" id="IPR006439">
    <property type="entry name" value="HAD-SF_hydro_IA"/>
</dbReference>
<dbReference type="PANTHER" id="PTHR43611:SF3">
    <property type="entry name" value="FLAVIN MONONUCLEOTIDE HYDROLASE 1, CHLOROPLATIC"/>
    <property type="match status" value="1"/>
</dbReference>
<dbReference type="SUPFAM" id="SSF56784">
    <property type="entry name" value="HAD-like"/>
    <property type="match status" value="1"/>
</dbReference>
<dbReference type="Pfam" id="PF00702">
    <property type="entry name" value="Hydrolase"/>
    <property type="match status" value="1"/>
</dbReference>
<gene>
    <name evidence="1" type="ORF">G3T37_03750</name>
</gene>
<dbReference type="SFLD" id="SFLDG01129">
    <property type="entry name" value="C1.5:_HAD__Beta-PGM__Phosphata"/>
    <property type="match status" value="1"/>
</dbReference>
<dbReference type="InterPro" id="IPR023198">
    <property type="entry name" value="PGP-like_dom2"/>
</dbReference>
<dbReference type="SFLD" id="SFLDS00003">
    <property type="entry name" value="Haloacid_Dehalogenase"/>
    <property type="match status" value="1"/>
</dbReference>
<dbReference type="AlphaFoldDB" id="A0A7C9PLX7"/>
<reference evidence="1 2" key="1">
    <citation type="journal article" date="2014" name="Int. J. Syst. Evol. Microbiol.">
        <title>Description of Galbitalea soli gen. nov., sp. nov., and Frondihabitans sucicola sp. nov.</title>
        <authorList>
            <person name="Kim S.J."/>
            <person name="Lim J.M."/>
            <person name="Ahn J.H."/>
            <person name="Weon H.Y."/>
            <person name="Hamada M."/>
            <person name="Suzuki K."/>
            <person name="Ahn T.Y."/>
            <person name="Kwon S.W."/>
        </authorList>
    </citation>
    <scope>NUCLEOTIDE SEQUENCE [LARGE SCALE GENOMIC DNA]</scope>
    <source>
        <strain evidence="1 2">NBRC 108727</strain>
    </source>
</reference>
<evidence type="ECO:0000313" key="1">
    <source>
        <dbReference type="EMBL" id="NEM90466.1"/>
    </source>
</evidence>
<accession>A0A7C9PLX7</accession>
<keyword evidence="2" id="KW-1185">Reference proteome</keyword>
<dbReference type="CDD" id="cd02603">
    <property type="entry name" value="HAD_sEH-N_like"/>
    <property type="match status" value="1"/>
</dbReference>
<dbReference type="Proteomes" id="UP000479756">
    <property type="component" value="Unassembled WGS sequence"/>
</dbReference>
<proteinExistence type="predicted"/>
<sequence>MDLYLFDFDKTLYAYDSRKRLPAQSRLSGVSQYHLAKSWWVPGYEVRAELGEWPSAQEYLDEFARVTGARLTLDQWCEARHAASTPNPGVVAALRRASTLGTVGLFSNNPPTFSATLSRMAPDVAAILGPNVLVSWQLGIRKPDPAAFLAAVAHYGGTPERTFFVDDSAANVAGARSAGLTAFQYRGADDLPALDAAIDEFAARGRA</sequence>
<dbReference type="Gene3D" id="1.10.150.240">
    <property type="entry name" value="Putative phosphatase, domain 2"/>
    <property type="match status" value="1"/>
</dbReference>
<evidence type="ECO:0000313" key="2">
    <source>
        <dbReference type="Proteomes" id="UP000479756"/>
    </source>
</evidence>
<name>A0A7C9PLX7_9MICO</name>
<dbReference type="InterPro" id="IPR036412">
    <property type="entry name" value="HAD-like_sf"/>
</dbReference>
<dbReference type="RefSeq" id="WP_163472110.1">
    <property type="nucleotide sequence ID" value="NZ_JAAGWZ010000001.1"/>
</dbReference>
<dbReference type="InterPro" id="IPR023214">
    <property type="entry name" value="HAD_sf"/>
</dbReference>
<dbReference type="NCBIfam" id="TIGR01509">
    <property type="entry name" value="HAD-SF-IA-v3"/>
    <property type="match status" value="1"/>
</dbReference>
<dbReference type="PANTHER" id="PTHR43611">
    <property type="entry name" value="ALPHA-D-GLUCOSE 1-PHOSPHATE PHOSPHATASE"/>
    <property type="match status" value="1"/>
</dbReference>
<dbReference type="EMBL" id="JAAGWZ010000001">
    <property type="protein sequence ID" value="NEM90466.1"/>
    <property type="molecule type" value="Genomic_DNA"/>
</dbReference>